<evidence type="ECO:0000313" key="2">
    <source>
        <dbReference type="EMBL" id="CAH0489312.1"/>
    </source>
</evidence>
<evidence type="ECO:0000313" key="4">
    <source>
        <dbReference type="Proteomes" id="UP001157938"/>
    </source>
</evidence>
<name>A0AAV0U0H0_9STRA</name>
<dbReference type="Proteomes" id="UP001159659">
    <property type="component" value="Unassembled WGS sequence"/>
</dbReference>
<organism evidence="3 5">
    <name type="scientific">Peronospora farinosa</name>
    <dbReference type="NCBI Taxonomy" id="134698"/>
    <lineage>
        <taxon>Eukaryota</taxon>
        <taxon>Sar</taxon>
        <taxon>Stramenopiles</taxon>
        <taxon>Oomycota</taxon>
        <taxon>Peronosporomycetes</taxon>
        <taxon>Peronosporales</taxon>
        <taxon>Peronosporaceae</taxon>
        <taxon>Peronospora</taxon>
    </lineage>
</organism>
<protein>
    <submittedName>
        <fullName evidence="3">Uncharacterized protein</fullName>
    </submittedName>
</protein>
<accession>A0AAV0U0H0</accession>
<dbReference type="AlphaFoldDB" id="A0AAV0U0H0"/>
<evidence type="ECO:0000313" key="5">
    <source>
        <dbReference type="Proteomes" id="UP001159659"/>
    </source>
</evidence>
<proteinExistence type="predicted"/>
<evidence type="ECO:0000313" key="3">
    <source>
        <dbReference type="EMBL" id="CAI5730122.1"/>
    </source>
</evidence>
<reference evidence="3" key="2">
    <citation type="submission" date="2022-12" db="EMBL/GenBank/DDBJ databases">
        <authorList>
            <person name="Webb A."/>
        </authorList>
    </citation>
    <scope>NUCLEOTIDE SEQUENCE</scope>
    <source>
        <strain evidence="3">Pf2</strain>
    </source>
</reference>
<feature type="region of interest" description="Disordered" evidence="1">
    <location>
        <begin position="1"/>
        <end position="87"/>
    </location>
</feature>
<dbReference type="EMBL" id="CAKLBC010001059">
    <property type="protein sequence ID" value="CAH0489312.1"/>
    <property type="molecule type" value="Genomic_DNA"/>
</dbReference>
<sequence length="132" mass="15239">MQTRNEGRIAPMKKTCQLNDTFEEDTSSYDGDKENEVNALKTRRKRKDGARASREGKKKGLSKRQKVGNSAGNALGQESPPIFTFRTKKTSFRKRKTLKLERQVEEEEKNKKRIEDLVAYFKKLDAQKLETA</sequence>
<evidence type="ECO:0000256" key="1">
    <source>
        <dbReference type="SAM" id="MobiDB-lite"/>
    </source>
</evidence>
<keyword evidence="4" id="KW-1185">Reference proteome</keyword>
<comment type="caution">
    <text evidence="3">The sequence shown here is derived from an EMBL/GenBank/DDBJ whole genome shotgun (WGS) entry which is preliminary data.</text>
</comment>
<reference evidence="2 4" key="1">
    <citation type="submission" date="2021-11" db="EMBL/GenBank/DDBJ databases">
        <authorList>
            <person name="Islam A."/>
            <person name="Islam S."/>
            <person name="Flora M.S."/>
            <person name="Rahman M."/>
            <person name="Ziaur R.M."/>
            <person name="Epstein J.H."/>
            <person name="Hassan M."/>
            <person name="Klassen M."/>
            <person name="Woodard K."/>
            <person name="Webb A."/>
            <person name="Webby R.J."/>
            <person name="El Zowalaty M.E."/>
        </authorList>
    </citation>
    <scope>NUCLEOTIDE SEQUENCE [LARGE SCALE GENOMIC DNA]</scope>
    <source>
        <strain evidence="2">Pf1</strain>
    </source>
</reference>
<dbReference type="EMBL" id="CANTFK010000838">
    <property type="protein sequence ID" value="CAI5730122.1"/>
    <property type="molecule type" value="Genomic_DNA"/>
</dbReference>
<dbReference type="Proteomes" id="UP001157938">
    <property type="component" value="Unassembled WGS sequence"/>
</dbReference>
<gene>
    <name evidence="2" type="ORF">PFR001_LOCUS4730</name>
    <name evidence="3" type="ORF">PFR002_LOCUS6185</name>
</gene>
<feature type="compositionally biased region" description="Basic residues" evidence="1">
    <location>
        <begin position="56"/>
        <end position="66"/>
    </location>
</feature>